<dbReference type="InParanoid" id="A0A2G5ENB2"/>
<gene>
    <name evidence="1" type="ORF">AQUCO_00600152v1</name>
</gene>
<evidence type="ECO:0000313" key="1">
    <source>
        <dbReference type="EMBL" id="PIA57219.1"/>
    </source>
</evidence>
<sequence length="70" mass="8020">MFERVGSMSELFCCPDMSNSDTLAWKEVSVLHRHKLNGSNFIGTLQDLTYDSVTEVENIFVYVRRNSSDV</sequence>
<dbReference type="AlphaFoldDB" id="A0A2G5ENB2"/>
<reference evidence="1 2" key="1">
    <citation type="submission" date="2017-09" db="EMBL/GenBank/DDBJ databases">
        <title>WGS assembly of Aquilegia coerulea Goldsmith.</title>
        <authorList>
            <person name="Hodges S."/>
            <person name="Kramer E."/>
            <person name="Nordborg M."/>
            <person name="Tomkins J."/>
            <person name="Borevitz J."/>
            <person name="Derieg N."/>
            <person name="Yan J."/>
            <person name="Mihaltcheva S."/>
            <person name="Hayes R.D."/>
            <person name="Rokhsar D."/>
        </authorList>
    </citation>
    <scope>NUCLEOTIDE SEQUENCE [LARGE SCALE GENOMIC DNA]</scope>
    <source>
        <strain evidence="2">cv. Goldsmith</strain>
    </source>
</reference>
<accession>A0A2G5ENB2</accession>
<name>A0A2G5ENB2_AQUCA</name>
<proteinExistence type="predicted"/>
<organism evidence="1 2">
    <name type="scientific">Aquilegia coerulea</name>
    <name type="common">Rocky mountain columbine</name>
    <dbReference type="NCBI Taxonomy" id="218851"/>
    <lineage>
        <taxon>Eukaryota</taxon>
        <taxon>Viridiplantae</taxon>
        <taxon>Streptophyta</taxon>
        <taxon>Embryophyta</taxon>
        <taxon>Tracheophyta</taxon>
        <taxon>Spermatophyta</taxon>
        <taxon>Magnoliopsida</taxon>
        <taxon>Ranunculales</taxon>
        <taxon>Ranunculaceae</taxon>
        <taxon>Thalictroideae</taxon>
        <taxon>Aquilegia</taxon>
    </lineage>
</organism>
<protein>
    <submittedName>
        <fullName evidence="1">Uncharacterized protein</fullName>
    </submittedName>
</protein>
<keyword evidence="2" id="KW-1185">Reference proteome</keyword>
<dbReference type="EMBL" id="KZ305023">
    <property type="protein sequence ID" value="PIA57219.1"/>
    <property type="molecule type" value="Genomic_DNA"/>
</dbReference>
<dbReference type="Proteomes" id="UP000230069">
    <property type="component" value="Unassembled WGS sequence"/>
</dbReference>
<evidence type="ECO:0000313" key="2">
    <source>
        <dbReference type="Proteomes" id="UP000230069"/>
    </source>
</evidence>